<gene>
    <name evidence="1" type="ORF">MM415B06162_0007</name>
</gene>
<evidence type="ECO:0000313" key="1">
    <source>
        <dbReference type="EMBL" id="QJA97531.1"/>
    </source>
</evidence>
<sequence length="142" mass="17181">MEMVSDNDSKTPAWEHVYIYKKIKEKVKFGEYIRPKVLLEQLKRISRVPKTLHYPILKQMEEEGLIRRINHQKYEIMMEANNPKLKETNDKLRELEKVGKRNRMLKAMEECGLIQKDEMLRFMVLKSDCDKKLELMGNYTFW</sequence>
<protein>
    <submittedName>
        <fullName evidence="1">Putative transcriptional regulator</fullName>
    </submittedName>
</protein>
<name>A0A6M3LX78_9ZZZZ</name>
<proteinExistence type="predicted"/>
<dbReference type="EMBL" id="MT143502">
    <property type="protein sequence ID" value="QJA97531.1"/>
    <property type="molecule type" value="Genomic_DNA"/>
</dbReference>
<accession>A0A6M3LX78</accession>
<reference evidence="1" key="1">
    <citation type="submission" date="2020-03" db="EMBL/GenBank/DDBJ databases">
        <title>The deep terrestrial virosphere.</title>
        <authorList>
            <person name="Holmfeldt K."/>
            <person name="Nilsson E."/>
            <person name="Simone D."/>
            <person name="Lopez-Fernandez M."/>
            <person name="Wu X."/>
            <person name="de Brujin I."/>
            <person name="Lundin D."/>
            <person name="Andersson A."/>
            <person name="Bertilsson S."/>
            <person name="Dopson M."/>
        </authorList>
    </citation>
    <scope>NUCLEOTIDE SEQUENCE</scope>
    <source>
        <strain evidence="1">MM415B06162</strain>
    </source>
</reference>
<dbReference type="AlphaFoldDB" id="A0A6M3LX78"/>
<organism evidence="1">
    <name type="scientific">viral metagenome</name>
    <dbReference type="NCBI Taxonomy" id="1070528"/>
    <lineage>
        <taxon>unclassified sequences</taxon>
        <taxon>metagenomes</taxon>
        <taxon>organismal metagenomes</taxon>
    </lineage>
</organism>